<gene>
    <name evidence="3" type="ORF">PtA15_2A313</name>
</gene>
<accession>A0ABY7CA14</accession>
<dbReference type="Proteomes" id="UP001164743">
    <property type="component" value="Chromosome 2A"/>
</dbReference>
<feature type="compositionally biased region" description="Low complexity" evidence="1">
    <location>
        <begin position="47"/>
        <end position="59"/>
    </location>
</feature>
<sequence>MQFVPLFICVIAVFISCSFQQASAQVTPPPGTPPPVTTPPVTPSPPGTSSGSEGDTTEVASVFQNLEKQGVGKTSANDKLPPPPAGAVSPQVVRQSFTNAVFGFLDEKVPEGATGTVFQLVIQYLEKVGQVNGGGSAGAAATTGQPAKAKASR</sequence>
<feature type="chain" id="PRO_5045622672" evidence="2">
    <location>
        <begin position="25"/>
        <end position="153"/>
    </location>
</feature>
<dbReference type="GeneID" id="77807217"/>
<proteinExistence type="predicted"/>
<name>A0ABY7CA14_9BASI</name>
<keyword evidence="4" id="KW-1185">Reference proteome</keyword>
<evidence type="ECO:0000313" key="4">
    <source>
        <dbReference type="Proteomes" id="UP001164743"/>
    </source>
</evidence>
<dbReference type="RefSeq" id="XP_053017555.1">
    <property type="nucleotide sequence ID" value="XM_053166322.1"/>
</dbReference>
<evidence type="ECO:0000256" key="1">
    <source>
        <dbReference type="SAM" id="MobiDB-lite"/>
    </source>
</evidence>
<evidence type="ECO:0000256" key="2">
    <source>
        <dbReference type="SAM" id="SignalP"/>
    </source>
</evidence>
<feature type="compositionally biased region" description="Low complexity" evidence="1">
    <location>
        <begin position="138"/>
        <end position="153"/>
    </location>
</feature>
<protein>
    <submittedName>
        <fullName evidence="3">Uncharacterized protein</fullName>
    </submittedName>
</protein>
<feature type="compositionally biased region" description="Polar residues" evidence="1">
    <location>
        <begin position="62"/>
        <end position="77"/>
    </location>
</feature>
<feature type="compositionally biased region" description="Pro residues" evidence="1">
    <location>
        <begin position="27"/>
        <end position="46"/>
    </location>
</feature>
<feature type="region of interest" description="Disordered" evidence="1">
    <location>
        <begin position="24"/>
        <end position="91"/>
    </location>
</feature>
<dbReference type="EMBL" id="CP110422">
    <property type="protein sequence ID" value="WAQ82000.1"/>
    <property type="molecule type" value="Genomic_DNA"/>
</dbReference>
<feature type="region of interest" description="Disordered" evidence="1">
    <location>
        <begin position="132"/>
        <end position="153"/>
    </location>
</feature>
<keyword evidence="2" id="KW-0732">Signal</keyword>
<feature type="signal peptide" evidence="2">
    <location>
        <begin position="1"/>
        <end position="24"/>
    </location>
</feature>
<reference evidence="3" key="1">
    <citation type="submission" date="2022-10" db="EMBL/GenBank/DDBJ databases">
        <title>Puccinia triticina Genome sequencing and assembly.</title>
        <authorList>
            <person name="Li C."/>
        </authorList>
    </citation>
    <scope>NUCLEOTIDE SEQUENCE</scope>
    <source>
        <strain evidence="3">Pt15</strain>
    </source>
</reference>
<evidence type="ECO:0000313" key="3">
    <source>
        <dbReference type="EMBL" id="WAQ82000.1"/>
    </source>
</evidence>
<organism evidence="3 4">
    <name type="scientific">Puccinia triticina</name>
    <dbReference type="NCBI Taxonomy" id="208348"/>
    <lineage>
        <taxon>Eukaryota</taxon>
        <taxon>Fungi</taxon>
        <taxon>Dikarya</taxon>
        <taxon>Basidiomycota</taxon>
        <taxon>Pucciniomycotina</taxon>
        <taxon>Pucciniomycetes</taxon>
        <taxon>Pucciniales</taxon>
        <taxon>Pucciniaceae</taxon>
        <taxon>Puccinia</taxon>
    </lineage>
</organism>